<dbReference type="Proteomes" id="UP001162131">
    <property type="component" value="Unassembled WGS sequence"/>
</dbReference>
<feature type="chain" id="PRO_5044009548" description="Mitochondrial peptide methionine sulfoxide reductase" evidence="10">
    <location>
        <begin position="17"/>
        <end position="276"/>
    </location>
</feature>
<evidence type="ECO:0000256" key="10">
    <source>
        <dbReference type="SAM" id="SignalP"/>
    </source>
</evidence>
<evidence type="ECO:0000256" key="6">
    <source>
        <dbReference type="ARBA" id="ARBA00030643"/>
    </source>
</evidence>
<sequence>MKIGVLFLIKALFVYSLYSDAGSNLFCSYSLKNEIHSLLLAETIEIAKAYECPACKDDEECHKLHLRSPGIPNPEEAFIGRETPIKVIDRHFVLETPLVEPFPEGMEIAMFGMGCFWGVERLFWKQLGVYSTQVGYAAGYTRNPKYDEVYTGFTGHTEVVRIVYDPKQISYERLLKIFWEYHDPTQGMQQGEDVGPQYRSMIFVFNLEQREKAIASRNLYQRELYKASFGSITTEIRPVAEFYFAEDYHQQYLGKNPGGYCGIGGTGVKMPAEFAG</sequence>
<accession>A0AAU9JZ97</accession>
<comment type="catalytic activity">
    <reaction evidence="7">
        <text>L-methionyl-[protein] + [thioredoxin]-disulfide + H2O = L-methionyl-(S)-S-oxide-[protein] + [thioredoxin]-dithiol</text>
        <dbReference type="Rhea" id="RHEA:14217"/>
        <dbReference type="Rhea" id="RHEA-COMP:10698"/>
        <dbReference type="Rhea" id="RHEA-COMP:10700"/>
        <dbReference type="Rhea" id="RHEA-COMP:12313"/>
        <dbReference type="Rhea" id="RHEA-COMP:12315"/>
        <dbReference type="ChEBI" id="CHEBI:15377"/>
        <dbReference type="ChEBI" id="CHEBI:16044"/>
        <dbReference type="ChEBI" id="CHEBI:29950"/>
        <dbReference type="ChEBI" id="CHEBI:44120"/>
        <dbReference type="ChEBI" id="CHEBI:50058"/>
        <dbReference type="EC" id="1.8.4.11"/>
    </reaction>
</comment>
<gene>
    <name evidence="12" type="ORF">BSTOLATCC_MIC53384</name>
</gene>
<keyword evidence="3" id="KW-0560">Oxidoreductase</keyword>
<dbReference type="AlphaFoldDB" id="A0AAU9JZ97"/>
<dbReference type="GO" id="GO:0005737">
    <property type="term" value="C:cytoplasm"/>
    <property type="evidence" value="ECO:0007669"/>
    <property type="project" value="TreeGrafter"/>
</dbReference>
<organism evidence="12 13">
    <name type="scientific">Blepharisma stoltei</name>
    <dbReference type="NCBI Taxonomy" id="1481888"/>
    <lineage>
        <taxon>Eukaryota</taxon>
        <taxon>Sar</taxon>
        <taxon>Alveolata</taxon>
        <taxon>Ciliophora</taxon>
        <taxon>Postciliodesmatophora</taxon>
        <taxon>Heterotrichea</taxon>
        <taxon>Heterotrichida</taxon>
        <taxon>Blepharismidae</taxon>
        <taxon>Blepharisma</taxon>
    </lineage>
</organism>
<keyword evidence="13" id="KW-1185">Reference proteome</keyword>
<dbReference type="SUPFAM" id="SSF55068">
    <property type="entry name" value="Peptide methionine sulfoxide reductase"/>
    <property type="match status" value="1"/>
</dbReference>
<evidence type="ECO:0000256" key="4">
    <source>
        <dbReference type="ARBA" id="ARBA00024679"/>
    </source>
</evidence>
<feature type="signal peptide" evidence="10">
    <location>
        <begin position="1"/>
        <end position="16"/>
    </location>
</feature>
<proteinExistence type="inferred from homology"/>
<evidence type="ECO:0000256" key="9">
    <source>
        <dbReference type="ARBA" id="ARBA00067384"/>
    </source>
</evidence>
<dbReference type="InterPro" id="IPR002569">
    <property type="entry name" value="Met_Sox_Rdtase_MsrA_dom"/>
</dbReference>
<dbReference type="EC" id="1.8.4.11" evidence="2"/>
<comment type="function">
    <text evidence="4">Has an important function as a repair enzyme for proteins that have been inactivated by oxidation. Catalyzes the reversible oxidation-reduction of methionine sulfoxide in proteins to methionine.</text>
</comment>
<evidence type="ECO:0000256" key="2">
    <source>
        <dbReference type="ARBA" id="ARBA00012502"/>
    </source>
</evidence>
<evidence type="ECO:0000256" key="8">
    <source>
        <dbReference type="ARBA" id="ARBA00048782"/>
    </source>
</evidence>
<protein>
    <recommendedName>
        <fullName evidence="9">Mitochondrial peptide methionine sulfoxide reductase</fullName>
        <ecNumber evidence="2">1.8.4.11</ecNumber>
    </recommendedName>
    <alternativeName>
        <fullName evidence="6">Peptide-methionine (S)-S-oxide reductase</fullName>
    </alternativeName>
    <alternativeName>
        <fullName evidence="5">Protein-methionine-S-oxide reductase</fullName>
    </alternativeName>
</protein>
<dbReference type="FunFam" id="3.30.1060.10:FF:000001">
    <property type="entry name" value="Peptide methionine sulfoxide reductase MsrA"/>
    <property type="match status" value="1"/>
</dbReference>
<dbReference type="NCBIfam" id="TIGR00401">
    <property type="entry name" value="msrA"/>
    <property type="match status" value="1"/>
</dbReference>
<dbReference type="GO" id="GO:0034599">
    <property type="term" value="P:cellular response to oxidative stress"/>
    <property type="evidence" value="ECO:0007669"/>
    <property type="project" value="TreeGrafter"/>
</dbReference>
<evidence type="ECO:0000313" key="13">
    <source>
        <dbReference type="Proteomes" id="UP001162131"/>
    </source>
</evidence>
<keyword evidence="10" id="KW-0732">Signal</keyword>
<evidence type="ECO:0000259" key="11">
    <source>
        <dbReference type="Pfam" id="PF01625"/>
    </source>
</evidence>
<comment type="caution">
    <text evidence="12">The sequence shown here is derived from an EMBL/GenBank/DDBJ whole genome shotgun (WGS) entry which is preliminary data.</text>
</comment>
<comment type="similarity">
    <text evidence="1">Belongs to the MsrA Met sulfoxide reductase family.</text>
</comment>
<dbReference type="Gene3D" id="3.30.1060.10">
    <property type="entry name" value="Peptide methionine sulphoxide reductase MsrA"/>
    <property type="match status" value="1"/>
</dbReference>
<dbReference type="HAMAP" id="MF_01401">
    <property type="entry name" value="MsrA"/>
    <property type="match status" value="1"/>
</dbReference>
<dbReference type="InterPro" id="IPR036509">
    <property type="entry name" value="Met_Sox_Rdtase_MsrA_sf"/>
</dbReference>
<feature type="domain" description="Peptide methionine sulphoxide reductase MsrA" evidence="11">
    <location>
        <begin position="109"/>
        <end position="261"/>
    </location>
</feature>
<dbReference type="GO" id="GO:0008113">
    <property type="term" value="F:peptide-methionine (S)-S-oxide reductase activity"/>
    <property type="evidence" value="ECO:0007669"/>
    <property type="project" value="UniProtKB-EC"/>
</dbReference>
<dbReference type="EMBL" id="CAJZBQ010000053">
    <property type="protein sequence ID" value="CAG9331309.1"/>
    <property type="molecule type" value="Genomic_DNA"/>
</dbReference>
<evidence type="ECO:0000313" key="12">
    <source>
        <dbReference type="EMBL" id="CAG9331309.1"/>
    </source>
</evidence>
<name>A0AAU9JZ97_9CILI</name>
<evidence type="ECO:0000256" key="7">
    <source>
        <dbReference type="ARBA" id="ARBA00047806"/>
    </source>
</evidence>
<dbReference type="PANTHER" id="PTHR42799:SF2">
    <property type="entry name" value="MITOCHONDRIAL PEPTIDE METHIONINE SULFOXIDE REDUCTASE"/>
    <property type="match status" value="1"/>
</dbReference>
<dbReference type="PANTHER" id="PTHR42799">
    <property type="entry name" value="MITOCHONDRIAL PEPTIDE METHIONINE SULFOXIDE REDUCTASE"/>
    <property type="match status" value="1"/>
</dbReference>
<evidence type="ECO:0000256" key="1">
    <source>
        <dbReference type="ARBA" id="ARBA00005591"/>
    </source>
</evidence>
<dbReference type="InterPro" id="IPR050162">
    <property type="entry name" value="MsrA_MetSO_reductase"/>
</dbReference>
<dbReference type="Pfam" id="PF01625">
    <property type="entry name" value="PMSR"/>
    <property type="match status" value="1"/>
</dbReference>
<reference evidence="12" key="1">
    <citation type="submission" date="2021-09" db="EMBL/GenBank/DDBJ databases">
        <authorList>
            <consortium name="AG Swart"/>
            <person name="Singh M."/>
            <person name="Singh A."/>
            <person name="Seah K."/>
            <person name="Emmerich C."/>
        </authorList>
    </citation>
    <scope>NUCLEOTIDE SEQUENCE</scope>
    <source>
        <strain evidence="12">ATCC30299</strain>
    </source>
</reference>
<evidence type="ECO:0000256" key="5">
    <source>
        <dbReference type="ARBA" id="ARBA00030273"/>
    </source>
</evidence>
<comment type="catalytic activity">
    <reaction evidence="8">
        <text>[thioredoxin]-disulfide + L-methionine + H2O = L-methionine (S)-S-oxide + [thioredoxin]-dithiol</text>
        <dbReference type="Rhea" id="RHEA:19993"/>
        <dbReference type="Rhea" id="RHEA-COMP:10698"/>
        <dbReference type="Rhea" id="RHEA-COMP:10700"/>
        <dbReference type="ChEBI" id="CHEBI:15377"/>
        <dbReference type="ChEBI" id="CHEBI:29950"/>
        <dbReference type="ChEBI" id="CHEBI:50058"/>
        <dbReference type="ChEBI" id="CHEBI:57844"/>
        <dbReference type="ChEBI" id="CHEBI:58772"/>
        <dbReference type="EC" id="1.8.4.11"/>
    </reaction>
</comment>
<evidence type="ECO:0000256" key="3">
    <source>
        <dbReference type="ARBA" id="ARBA00023002"/>
    </source>
</evidence>